<evidence type="ECO:0000313" key="4">
    <source>
        <dbReference type="Proteomes" id="UP000291981"/>
    </source>
</evidence>
<organism evidence="3 4">
    <name type="scientific">Flagellimonas allohymeniacidonis</name>
    <dbReference type="NCBI Taxonomy" id="2517819"/>
    <lineage>
        <taxon>Bacteria</taxon>
        <taxon>Pseudomonadati</taxon>
        <taxon>Bacteroidota</taxon>
        <taxon>Flavobacteriia</taxon>
        <taxon>Flavobacteriales</taxon>
        <taxon>Flavobacteriaceae</taxon>
        <taxon>Flagellimonas</taxon>
    </lineage>
</organism>
<name>A0A4Q8QB86_9FLAO</name>
<accession>A0A4Q8QB86</accession>
<feature type="transmembrane region" description="Helical" evidence="1">
    <location>
        <begin position="62"/>
        <end position="83"/>
    </location>
</feature>
<dbReference type="InterPro" id="IPR007301">
    <property type="entry name" value="DoxD"/>
</dbReference>
<dbReference type="OrthoDB" id="1429638at2"/>
<evidence type="ECO:0000313" key="3">
    <source>
        <dbReference type="EMBL" id="TAI46637.1"/>
    </source>
</evidence>
<gene>
    <name evidence="3" type="ORF">EW142_16300</name>
</gene>
<protein>
    <submittedName>
        <fullName evidence="3">DoxX family membrane protein</fullName>
    </submittedName>
</protein>
<dbReference type="AlphaFoldDB" id="A0A4Q8QB86"/>
<comment type="caution">
    <text evidence="3">The sequence shown here is derived from an EMBL/GenBank/DDBJ whole genome shotgun (WGS) entry which is preliminary data.</text>
</comment>
<dbReference type="Proteomes" id="UP000291981">
    <property type="component" value="Unassembled WGS sequence"/>
</dbReference>
<dbReference type="RefSeq" id="WP_130615870.1">
    <property type="nucleotide sequence ID" value="NZ_SGIU01000003.1"/>
</dbReference>
<keyword evidence="1" id="KW-1133">Transmembrane helix</keyword>
<evidence type="ECO:0000259" key="2">
    <source>
        <dbReference type="Pfam" id="PF04173"/>
    </source>
</evidence>
<feature type="transmembrane region" description="Helical" evidence="1">
    <location>
        <begin position="128"/>
        <end position="151"/>
    </location>
</feature>
<dbReference type="EMBL" id="SGIU01000003">
    <property type="protein sequence ID" value="TAI46637.1"/>
    <property type="molecule type" value="Genomic_DNA"/>
</dbReference>
<proteinExistence type="predicted"/>
<keyword evidence="4" id="KW-1185">Reference proteome</keyword>
<feature type="transmembrane region" description="Helical" evidence="1">
    <location>
        <begin position="7"/>
        <end position="25"/>
    </location>
</feature>
<reference evidence="3 4" key="1">
    <citation type="submission" date="2019-02" db="EMBL/GenBank/DDBJ databases">
        <title>Draft genome sequence of Muricauda sp. 176CP4-71.</title>
        <authorList>
            <person name="Park J.-S."/>
        </authorList>
    </citation>
    <scope>NUCLEOTIDE SEQUENCE [LARGE SCALE GENOMIC DNA]</scope>
    <source>
        <strain evidence="3 4">176CP4-71</strain>
    </source>
</reference>
<sequence length="164" mass="18678">MESKNENGARISIALLRIFVGWHFLYEGVIKLYNPEWTSFGYLASAQGPLKPFFALLTQPNLLTWVDLLNITALLVVGITFTLGIFERKGAIVGIGLLALYYLAHPSFPWLPQVNVEGSYWFVNKNLIELVACLVIYNYPTGKFFGLDYFLNRKPSKIESYEMD</sequence>
<feature type="transmembrane region" description="Helical" evidence="1">
    <location>
        <begin position="90"/>
        <end position="108"/>
    </location>
</feature>
<keyword evidence="1" id="KW-0812">Transmembrane</keyword>
<feature type="domain" description="TQO small subunit DoxD" evidence="2">
    <location>
        <begin position="15"/>
        <end position="159"/>
    </location>
</feature>
<evidence type="ECO:0000256" key="1">
    <source>
        <dbReference type="SAM" id="Phobius"/>
    </source>
</evidence>
<keyword evidence="1" id="KW-0472">Membrane</keyword>
<dbReference type="Pfam" id="PF04173">
    <property type="entry name" value="DoxD"/>
    <property type="match status" value="1"/>
</dbReference>